<dbReference type="SUPFAM" id="SSF52172">
    <property type="entry name" value="CheY-like"/>
    <property type="match status" value="2"/>
</dbReference>
<dbReference type="SUPFAM" id="SSF55073">
    <property type="entry name" value="Nucleotide cyclase"/>
    <property type="match status" value="1"/>
</dbReference>
<sequence>MYGVHSHRMIGIATNYFVFFREFRTWLVPAVVLDLSESVRRSISMEAYLGTLLGTDRKPEMEVISHLNESLMSLHDAVDELRQKKTGPDKGKDCLLHYLRHAQDIVPSLIQTLEAENCQVLTFNQPDDLVGELEKKLPDGLLIDCQLLAQLKPIFDELERLEQRDIERPKLIFLSRPNDLGLRLQALRIGAAGYFTSPFNIPDLTGKILQLVKPDRERTYRVLIVEDDPSQADFAAAILRKANIETLAVTDPLKVMDILDQFRPDLILMDLYMPGANGIELTSIIREREEFVRIPIVFLSGEQNADKQLDALSVGGDDFISKPIRPRHLVTTVNNRIQRARHISSAQSTPNQRDPVTGLHTRRLFFTQLDRQLVPASPSAQILGVFYVGLGNLSEIRISTNETQINRLLGQLGSRIAGLIEPQDMAARNSDDSILLLANRPHKNNLEALAEAVRKAISDTPFEIDGLKLRLEASIGISFNSEHDHSSSEMVTRSSLASANAQAAGGNRTVVFSEGRHVQKKNAQTPDIPLEKLVRKSLEENTFQLVILPLASTEQQAGIFHELLPRIRSEQGETVPAEQILQTAKRIDRLSDVERWLCGEAISILDERRHEGRQTNIVIHQSAATIEDMGRLQWIRDQLRSRQLVGTGIHMEFDLADLAFDLKRSKAFIRALREMGINISLARFLGNDAAFKVLNYLGANFIRLSKKSLHSEEAAIAGISSKLHESHIKIILPRVDKSDQIAPAWIHHADIIQPDLQNNSGKS</sequence>
<evidence type="ECO:0000259" key="3">
    <source>
        <dbReference type="PROSITE" id="PS50110"/>
    </source>
</evidence>
<dbReference type="InterPro" id="IPR043128">
    <property type="entry name" value="Rev_trsase/Diguanyl_cyclase"/>
</dbReference>
<gene>
    <name evidence="6" type="ORF">DIZ78_03285</name>
</gene>
<dbReference type="SUPFAM" id="SSF141868">
    <property type="entry name" value="EAL domain-like"/>
    <property type="match status" value="1"/>
</dbReference>
<dbReference type="SMART" id="SM00267">
    <property type="entry name" value="GGDEF"/>
    <property type="match status" value="1"/>
</dbReference>
<evidence type="ECO:0000256" key="2">
    <source>
        <dbReference type="PROSITE-ProRule" id="PRU00169"/>
    </source>
</evidence>
<evidence type="ECO:0000313" key="7">
    <source>
        <dbReference type="Proteomes" id="UP000254771"/>
    </source>
</evidence>
<feature type="domain" description="Response regulatory" evidence="3">
    <location>
        <begin position="95"/>
        <end position="212"/>
    </location>
</feature>
<dbReference type="SMART" id="SM00052">
    <property type="entry name" value="EAL"/>
    <property type="match status" value="1"/>
</dbReference>
<keyword evidence="1 2" id="KW-0597">Phosphoprotein</keyword>
<dbReference type="Pfam" id="PF00563">
    <property type="entry name" value="EAL"/>
    <property type="match status" value="1"/>
</dbReference>
<organism evidence="6 7">
    <name type="scientific">endosymbiont of Escarpia spicata</name>
    <dbReference type="NCBI Taxonomy" id="2200908"/>
    <lineage>
        <taxon>Bacteria</taxon>
        <taxon>Pseudomonadati</taxon>
        <taxon>Pseudomonadota</taxon>
        <taxon>Gammaproteobacteria</taxon>
        <taxon>sulfur-oxidizing symbionts</taxon>
    </lineage>
</organism>
<evidence type="ECO:0000313" key="6">
    <source>
        <dbReference type="EMBL" id="RDH87603.1"/>
    </source>
</evidence>
<dbReference type="Gene3D" id="3.30.70.270">
    <property type="match status" value="1"/>
</dbReference>
<dbReference type="Gene3D" id="3.20.20.450">
    <property type="entry name" value="EAL domain"/>
    <property type="match status" value="1"/>
</dbReference>
<dbReference type="SMART" id="SM00448">
    <property type="entry name" value="REC"/>
    <property type="match status" value="2"/>
</dbReference>
<protein>
    <submittedName>
        <fullName evidence="6">Transcriptional regulator</fullName>
    </submittedName>
</protein>
<dbReference type="Pfam" id="PF00072">
    <property type="entry name" value="Response_reg"/>
    <property type="match status" value="1"/>
</dbReference>
<dbReference type="PANTHER" id="PTHR44591:SF3">
    <property type="entry name" value="RESPONSE REGULATORY DOMAIN-CONTAINING PROTEIN"/>
    <property type="match status" value="1"/>
</dbReference>
<dbReference type="EMBL" id="QFXE01000005">
    <property type="protein sequence ID" value="RDH87603.1"/>
    <property type="molecule type" value="Genomic_DNA"/>
</dbReference>
<feature type="domain" description="Response regulatory" evidence="3">
    <location>
        <begin position="221"/>
        <end position="337"/>
    </location>
</feature>
<dbReference type="PANTHER" id="PTHR44591">
    <property type="entry name" value="STRESS RESPONSE REGULATOR PROTEIN 1"/>
    <property type="match status" value="1"/>
</dbReference>
<feature type="modified residue" description="4-aspartylphosphate" evidence="2">
    <location>
        <position position="270"/>
    </location>
</feature>
<dbReference type="InterPro" id="IPR029787">
    <property type="entry name" value="Nucleotide_cyclase"/>
</dbReference>
<dbReference type="InterPro" id="IPR011006">
    <property type="entry name" value="CheY-like_superfamily"/>
</dbReference>
<dbReference type="CDD" id="cd00156">
    <property type="entry name" value="REC"/>
    <property type="match status" value="1"/>
</dbReference>
<dbReference type="PROSITE" id="PS50883">
    <property type="entry name" value="EAL"/>
    <property type="match status" value="1"/>
</dbReference>
<reference evidence="6 7" key="1">
    <citation type="journal article" date="2018" name="ISME J.">
        <title>Endosymbiont genomes yield clues of tubeworm success.</title>
        <authorList>
            <person name="Li Y."/>
            <person name="Liles M.R."/>
            <person name="Halanych K.M."/>
        </authorList>
    </citation>
    <scope>NUCLEOTIDE SEQUENCE [LARGE SCALE GENOMIC DNA]</scope>
    <source>
        <strain evidence="6">A1462</strain>
    </source>
</reference>
<comment type="caution">
    <text evidence="6">The sequence shown here is derived from an EMBL/GenBank/DDBJ whole genome shotgun (WGS) entry which is preliminary data.</text>
</comment>
<dbReference type="Gene3D" id="3.40.50.2300">
    <property type="match status" value="2"/>
</dbReference>
<evidence type="ECO:0000256" key="1">
    <source>
        <dbReference type="ARBA" id="ARBA00022553"/>
    </source>
</evidence>
<dbReference type="NCBIfam" id="TIGR00254">
    <property type="entry name" value="GGDEF"/>
    <property type="match status" value="1"/>
</dbReference>
<dbReference type="Proteomes" id="UP000254771">
    <property type="component" value="Unassembled WGS sequence"/>
</dbReference>
<dbReference type="GO" id="GO:0000160">
    <property type="term" value="P:phosphorelay signal transduction system"/>
    <property type="evidence" value="ECO:0007669"/>
    <property type="project" value="InterPro"/>
</dbReference>
<dbReference type="PROSITE" id="PS50887">
    <property type="entry name" value="GGDEF"/>
    <property type="match status" value="1"/>
</dbReference>
<dbReference type="AlphaFoldDB" id="A0A370DTH5"/>
<dbReference type="InterPro" id="IPR001789">
    <property type="entry name" value="Sig_transdc_resp-reg_receiver"/>
</dbReference>
<dbReference type="CDD" id="cd01949">
    <property type="entry name" value="GGDEF"/>
    <property type="match status" value="1"/>
</dbReference>
<dbReference type="Pfam" id="PF00990">
    <property type="entry name" value="GGDEF"/>
    <property type="match status" value="1"/>
</dbReference>
<evidence type="ECO:0000259" key="5">
    <source>
        <dbReference type="PROSITE" id="PS50887"/>
    </source>
</evidence>
<evidence type="ECO:0000259" key="4">
    <source>
        <dbReference type="PROSITE" id="PS50883"/>
    </source>
</evidence>
<dbReference type="PROSITE" id="PS50110">
    <property type="entry name" value="RESPONSE_REGULATORY"/>
    <property type="match status" value="2"/>
</dbReference>
<dbReference type="InterPro" id="IPR050595">
    <property type="entry name" value="Bact_response_regulator"/>
</dbReference>
<keyword evidence="7" id="KW-1185">Reference proteome</keyword>
<feature type="domain" description="GGDEF" evidence="5">
    <location>
        <begin position="381"/>
        <end position="514"/>
    </location>
</feature>
<dbReference type="InterPro" id="IPR000160">
    <property type="entry name" value="GGDEF_dom"/>
</dbReference>
<feature type="modified residue" description="4-aspartylphosphate" evidence="2">
    <location>
        <position position="144"/>
    </location>
</feature>
<proteinExistence type="predicted"/>
<accession>A0A370DTH5</accession>
<feature type="domain" description="EAL" evidence="4">
    <location>
        <begin position="527"/>
        <end position="763"/>
    </location>
</feature>
<dbReference type="InterPro" id="IPR001633">
    <property type="entry name" value="EAL_dom"/>
</dbReference>
<dbReference type="InterPro" id="IPR035919">
    <property type="entry name" value="EAL_sf"/>
</dbReference>
<name>A0A370DTH5_9GAMM</name>